<dbReference type="InterPro" id="IPR002541">
    <property type="entry name" value="Cyt_c_assembly"/>
</dbReference>
<dbReference type="InterPro" id="IPR032523">
    <property type="entry name" value="CcmF_C"/>
</dbReference>
<evidence type="ECO:0000256" key="9">
    <source>
        <dbReference type="ARBA" id="ARBA00037230"/>
    </source>
</evidence>
<keyword evidence="3" id="KW-1003">Cell membrane</keyword>
<gene>
    <name evidence="13" type="ORF">Amme_013_057</name>
</gene>
<proteinExistence type="inferred from homology"/>
<dbReference type="RefSeq" id="WP_042056332.1">
    <property type="nucleotide sequence ID" value="NZ_BAND01000013.1"/>
</dbReference>
<dbReference type="GO" id="GO:0005886">
    <property type="term" value="C:plasma membrane"/>
    <property type="evidence" value="ECO:0007669"/>
    <property type="project" value="UniProtKB-SubCell"/>
</dbReference>
<evidence type="ECO:0000256" key="10">
    <source>
        <dbReference type="SAM" id="Phobius"/>
    </source>
</evidence>
<feature type="transmembrane region" description="Helical" evidence="10">
    <location>
        <begin position="176"/>
        <end position="196"/>
    </location>
</feature>
<organism evidence="13 14">
    <name type="scientific">Acidomonas methanolica NBRC 104435</name>
    <dbReference type="NCBI Taxonomy" id="1231351"/>
    <lineage>
        <taxon>Bacteria</taxon>
        <taxon>Pseudomonadati</taxon>
        <taxon>Pseudomonadota</taxon>
        <taxon>Alphaproteobacteria</taxon>
        <taxon>Acetobacterales</taxon>
        <taxon>Acetobacteraceae</taxon>
        <taxon>Acidomonas</taxon>
    </lineage>
</organism>
<feature type="transmembrane region" description="Helical" evidence="10">
    <location>
        <begin position="36"/>
        <end position="62"/>
    </location>
</feature>
<evidence type="ECO:0000256" key="2">
    <source>
        <dbReference type="ARBA" id="ARBA00009186"/>
    </source>
</evidence>
<comment type="function">
    <text evidence="9">Required for the biogenesis of c-type cytochromes. Possible subunit of a heme lyase.</text>
</comment>
<feature type="transmembrane region" description="Helical" evidence="10">
    <location>
        <begin position="393"/>
        <end position="414"/>
    </location>
</feature>
<dbReference type="PANTHER" id="PTHR43653:SF1">
    <property type="entry name" value="CYTOCHROME C-TYPE BIOGENESIS PROTEIN CCMF"/>
    <property type="match status" value="1"/>
</dbReference>
<evidence type="ECO:0000313" key="14">
    <source>
        <dbReference type="Proteomes" id="UP000019760"/>
    </source>
</evidence>
<comment type="subcellular location">
    <subcellularLocation>
        <location evidence="1">Cell inner membrane</location>
        <topology evidence="1">Multi-pass membrane protein</topology>
    </subcellularLocation>
</comment>
<evidence type="ECO:0000259" key="12">
    <source>
        <dbReference type="Pfam" id="PF16327"/>
    </source>
</evidence>
<dbReference type="InterPro" id="IPR003568">
    <property type="entry name" value="Cyt_c_biogenesis_CcmF"/>
</dbReference>
<dbReference type="NCBIfam" id="TIGR00353">
    <property type="entry name" value="nrfE"/>
    <property type="match status" value="1"/>
</dbReference>
<evidence type="ECO:0000256" key="3">
    <source>
        <dbReference type="ARBA" id="ARBA00022475"/>
    </source>
</evidence>
<feature type="transmembrane region" description="Helical" evidence="10">
    <location>
        <begin position="208"/>
        <end position="230"/>
    </location>
</feature>
<evidence type="ECO:0000259" key="11">
    <source>
        <dbReference type="Pfam" id="PF01578"/>
    </source>
</evidence>
<feature type="transmembrane region" description="Helical" evidence="10">
    <location>
        <begin position="97"/>
        <end position="114"/>
    </location>
</feature>
<dbReference type="GO" id="GO:0017004">
    <property type="term" value="P:cytochrome complex assembly"/>
    <property type="evidence" value="ECO:0007669"/>
    <property type="project" value="UniProtKB-KW"/>
</dbReference>
<feature type="transmembrane region" description="Helical" evidence="10">
    <location>
        <begin position="453"/>
        <end position="473"/>
    </location>
</feature>
<dbReference type="Proteomes" id="UP000019760">
    <property type="component" value="Unassembled WGS sequence"/>
</dbReference>
<comment type="similarity">
    <text evidence="2">Belongs to the CcmF/CycK/Ccl1/NrfE/CcsA family.</text>
</comment>
<reference evidence="14" key="1">
    <citation type="journal article" date="2014" name="FEMS Microbiol. Lett.">
        <title>Draft Genomic DNA Sequence of the Facultatively Methylotrophic Bacterium Acidomonas methanolica type strain MB58.</title>
        <authorList>
            <person name="Higashiura N."/>
            <person name="Hadano H."/>
            <person name="Hirakawa H."/>
            <person name="Matsutani M."/>
            <person name="Takabe S."/>
            <person name="Matsushita K."/>
            <person name="Azuma Y."/>
        </authorList>
    </citation>
    <scope>NUCLEOTIDE SEQUENCE [LARGE SCALE GENOMIC DNA]</scope>
    <source>
        <strain evidence="14">MB58</strain>
    </source>
</reference>
<dbReference type="EMBL" id="BAND01000013">
    <property type="protein sequence ID" value="GAJ28093.1"/>
    <property type="molecule type" value="Genomic_DNA"/>
</dbReference>
<dbReference type="OrthoDB" id="9761451at2"/>
<dbReference type="NCBIfam" id="NF007691">
    <property type="entry name" value="PRK10369.1"/>
    <property type="match status" value="1"/>
</dbReference>
<dbReference type="PANTHER" id="PTHR43653">
    <property type="entry name" value="CYTOCHROME C ASSEMBLY PROTEIN-RELATED"/>
    <property type="match status" value="1"/>
</dbReference>
<feature type="transmembrane region" description="Helical" evidence="10">
    <location>
        <begin position="6"/>
        <end position="24"/>
    </location>
</feature>
<feature type="domain" description="Cytochrome c assembly protein" evidence="11">
    <location>
        <begin position="90"/>
        <end position="296"/>
    </location>
</feature>
<evidence type="ECO:0000256" key="5">
    <source>
        <dbReference type="ARBA" id="ARBA00022692"/>
    </source>
</evidence>
<evidence type="ECO:0000256" key="4">
    <source>
        <dbReference type="ARBA" id="ARBA00022519"/>
    </source>
</evidence>
<keyword evidence="7 10" id="KW-1133">Transmembrane helix</keyword>
<keyword evidence="4" id="KW-0997">Cell inner membrane</keyword>
<dbReference type="Pfam" id="PF01578">
    <property type="entry name" value="Cytochrom_C_asm"/>
    <property type="match status" value="1"/>
</dbReference>
<name>A0A023D1R3_ACIMT</name>
<feature type="transmembrane region" description="Helical" evidence="10">
    <location>
        <begin position="126"/>
        <end position="145"/>
    </location>
</feature>
<feature type="transmembrane region" description="Helical" evidence="10">
    <location>
        <begin position="426"/>
        <end position="447"/>
    </location>
</feature>
<feature type="domain" description="Cytochrome c-type biogenesis protein CcmF C-terminal" evidence="12">
    <location>
        <begin position="316"/>
        <end position="641"/>
    </location>
</feature>
<dbReference type="GO" id="GO:0020037">
    <property type="term" value="F:heme binding"/>
    <property type="evidence" value="ECO:0007669"/>
    <property type="project" value="InterPro"/>
</dbReference>
<feature type="transmembrane region" description="Helical" evidence="10">
    <location>
        <begin position="353"/>
        <end position="373"/>
    </location>
</feature>
<evidence type="ECO:0000256" key="1">
    <source>
        <dbReference type="ARBA" id="ARBA00004429"/>
    </source>
</evidence>
<accession>A0A023D1R3</accession>
<comment type="caution">
    <text evidence="13">The sequence shown here is derived from an EMBL/GenBank/DDBJ whole genome shotgun (WGS) entry which is preliminary data.</text>
</comment>
<feature type="transmembrane region" description="Helical" evidence="10">
    <location>
        <begin position="493"/>
        <end position="515"/>
    </location>
</feature>
<feature type="transmembrane region" description="Helical" evidence="10">
    <location>
        <begin position="313"/>
        <end position="332"/>
    </location>
</feature>
<dbReference type="GO" id="GO:0015232">
    <property type="term" value="F:heme transmembrane transporter activity"/>
    <property type="evidence" value="ECO:0007669"/>
    <property type="project" value="InterPro"/>
</dbReference>
<dbReference type="PRINTS" id="PR01411">
    <property type="entry name" value="CCMFBIOGNSIS"/>
</dbReference>
<sequence length="660" mass="70648">MIGPEEGHFALALACVVALAQFVLPLYGASRHDRRLLALAPLLAVSQFIALALSFFCLVWSATHDDFSVQNVADNSAIAKPLLYKITGTWGNHEGSILLWTLILGLCGAAVALFGRGLPAILRARVIAILGGVSAGFQLFCLLTSDPFARVWPAPTDGRGMNPLLQDPGLAFHPPILYTGYVGFAVPFAFAVAALIEGRVDAAWARWVRPWAVAAWSFLTCGIALGSWWSYYVLGWGGYWFWDPVENASLIPWLTGTALVHSSIVVEKREALKIWTVLLAIATFSFSLSGTFLVRSGILNSVHAFANDPARGVFILGLLAVVIGGSLLLFAWRAPALVSGGLFAPFSREGALVLNNILLCSICAVVLTGTMYPPFMQLLFNRTISVGKPFFDAATIPLTIPLLAAMALGTMLPWKRAHARPVLRRLRLAAACAVIALGVACWTLSGLMPILCAVGAVWVIAASLTDLAGRLGLSHFNAAHTLARARSLPRSAFGATLAHIGAGVTVLGLCGMAQAQHAIVEVRPGHTETLGGYQWTLLGVHEAKGPNYTSLIADIAVRRHGRLVTVMHPSKRDFAAQSQTTTEVSIRTNLLWDLYSVIGDRHGAGSAATYVLRLHVNPLAPWMWLGGLIMAIGGFLSLSDRRLRVGAARRTAQVRGVAAE</sequence>
<evidence type="ECO:0000313" key="13">
    <source>
        <dbReference type="EMBL" id="GAJ28093.1"/>
    </source>
</evidence>
<dbReference type="PRINTS" id="PR01410">
    <property type="entry name" value="CCBIOGENESIS"/>
</dbReference>
<dbReference type="AlphaFoldDB" id="A0A023D1R3"/>
<reference evidence="13 14" key="2">
    <citation type="journal article" date="2014" name="FEMS Microbiol. Lett.">
        <title>Draft genomic DNA sequence of the facultatively methylotrophic bacterium Acidomonas methanolica type strain MB58.</title>
        <authorList>
            <person name="Higashiura N."/>
            <person name="Hadano H."/>
            <person name="Hirakawa H."/>
            <person name="Matsutani M."/>
            <person name="Takabe S."/>
            <person name="Matsushita K."/>
            <person name="Azuma Y."/>
        </authorList>
    </citation>
    <scope>NUCLEOTIDE SEQUENCE [LARGE SCALE GENOMIC DNA]</scope>
    <source>
        <strain evidence="13 14">MB58</strain>
    </source>
</reference>
<keyword evidence="14" id="KW-1185">Reference proteome</keyword>
<dbReference type="Pfam" id="PF16327">
    <property type="entry name" value="CcmF_C"/>
    <property type="match status" value="1"/>
</dbReference>
<protein>
    <submittedName>
        <fullName evidence="13">Cytochrome c biogenesis protein CysK/CcmF</fullName>
    </submittedName>
</protein>
<evidence type="ECO:0000256" key="7">
    <source>
        <dbReference type="ARBA" id="ARBA00022989"/>
    </source>
</evidence>
<evidence type="ECO:0000256" key="6">
    <source>
        <dbReference type="ARBA" id="ARBA00022748"/>
    </source>
</evidence>
<keyword evidence="5 10" id="KW-0812">Transmembrane</keyword>
<dbReference type="InterPro" id="IPR003567">
    <property type="entry name" value="Cyt_c_biogenesis"/>
</dbReference>
<keyword evidence="6" id="KW-0201">Cytochrome c-type biogenesis</keyword>
<keyword evidence="8 10" id="KW-0472">Membrane</keyword>
<feature type="transmembrane region" description="Helical" evidence="10">
    <location>
        <begin position="250"/>
        <end position="267"/>
    </location>
</feature>
<feature type="transmembrane region" description="Helical" evidence="10">
    <location>
        <begin position="619"/>
        <end position="639"/>
    </location>
</feature>
<feature type="transmembrane region" description="Helical" evidence="10">
    <location>
        <begin position="274"/>
        <end position="293"/>
    </location>
</feature>
<evidence type="ECO:0000256" key="8">
    <source>
        <dbReference type="ARBA" id="ARBA00023136"/>
    </source>
</evidence>